<organism evidence="5 6">
    <name type="scientific">Cymbomonas tetramitiformis</name>
    <dbReference type="NCBI Taxonomy" id="36881"/>
    <lineage>
        <taxon>Eukaryota</taxon>
        <taxon>Viridiplantae</taxon>
        <taxon>Chlorophyta</taxon>
        <taxon>Pyramimonadophyceae</taxon>
        <taxon>Pyramimonadales</taxon>
        <taxon>Pyramimonadaceae</taxon>
        <taxon>Cymbomonas</taxon>
    </lineage>
</organism>
<sequence length="281" mass="29799">MQPSCTCNKACPEGCSEEIETAESKRADTGLILDTDELVDDRLRALIEGPSSYGLVQAHLSEAQLAAGALAEYDAVLIRSPTQIPADAIEAAFARTEGCRLKVIGRAGVGVDNVAVKAATEHHVAVLNVPSASTQSVVELTVAHILNCARKVPLADSAVKNGEWPRNALWSAGTELHGKRIGLVGFGHIARGVARVVQALGMEVHVFTPSALQSVSKRAEIEAAGYVAQLSVDALFASCTHVSTSRYHPVAIHICNLDPAPFPSTSVRRPASSIYIQYLFL</sequence>
<dbReference type="InterPro" id="IPR036291">
    <property type="entry name" value="NAD(P)-bd_dom_sf"/>
</dbReference>
<reference evidence="5 6" key="1">
    <citation type="journal article" date="2015" name="Genome Biol. Evol.">
        <title>Comparative Genomics of a Bacterivorous Green Alga Reveals Evolutionary Causalities and Consequences of Phago-Mixotrophic Mode of Nutrition.</title>
        <authorList>
            <person name="Burns J.A."/>
            <person name="Paasch A."/>
            <person name="Narechania A."/>
            <person name="Kim E."/>
        </authorList>
    </citation>
    <scope>NUCLEOTIDE SEQUENCE [LARGE SCALE GENOMIC DNA]</scope>
    <source>
        <strain evidence="5 6">PLY_AMNH</strain>
    </source>
</reference>
<dbReference type="Pfam" id="PF00389">
    <property type="entry name" value="2-Hacid_dh"/>
    <property type="match status" value="1"/>
</dbReference>
<keyword evidence="3" id="KW-0520">NAD</keyword>
<evidence type="ECO:0000313" key="6">
    <source>
        <dbReference type="Proteomes" id="UP001190700"/>
    </source>
</evidence>
<dbReference type="EMBL" id="LGRX02017815">
    <property type="protein sequence ID" value="KAK3260358.1"/>
    <property type="molecule type" value="Genomic_DNA"/>
</dbReference>
<evidence type="ECO:0000259" key="4">
    <source>
        <dbReference type="Pfam" id="PF00389"/>
    </source>
</evidence>
<dbReference type="GO" id="GO:0016616">
    <property type="term" value="F:oxidoreductase activity, acting on the CH-OH group of donors, NAD or NADP as acceptor"/>
    <property type="evidence" value="ECO:0007669"/>
    <property type="project" value="InterPro"/>
</dbReference>
<dbReference type="GO" id="GO:0051287">
    <property type="term" value="F:NAD binding"/>
    <property type="evidence" value="ECO:0007669"/>
    <property type="project" value="InterPro"/>
</dbReference>
<dbReference type="PANTHER" id="PTHR42789:SF1">
    <property type="entry name" value="D-ISOMER SPECIFIC 2-HYDROXYACID DEHYDROGENASE FAMILY PROTEIN (AFU_ORTHOLOGUE AFUA_6G10090)"/>
    <property type="match status" value="1"/>
</dbReference>
<gene>
    <name evidence="5" type="ORF">CYMTET_30680</name>
</gene>
<name>A0AAE0KTQ1_9CHLO</name>
<keyword evidence="2" id="KW-0560">Oxidoreductase</keyword>
<proteinExistence type="inferred from homology"/>
<dbReference type="Gene3D" id="3.40.50.720">
    <property type="entry name" value="NAD(P)-binding Rossmann-like Domain"/>
    <property type="match status" value="2"/>
</dbReference>
<dbReference type="AlphaFoldDB" id="A0AAE0KTQ1"/>
<comment type="similarity">
    <text evidence="1">Belongs to the D-isomer specific 2-hydroxyacid dehydrogenase family.</text>
</comment>
<dbReference type="PANTHER" id="PTHR42789">
    <property type="entry name" value="D-ISOMER SPECIFIC 2-HYDROXYACID DEHYDROGENASE FAMILY PROTEIN (AFU_ORTHOLOGUE AFUA_6G10090)"/>
    <property type="match status" value="1"/>
</dbReference>
<dbReference type="SUPFAM" id="SSF51735">
    <property type="entry name" value="NAD(P)-binding Rossmann-fold domains"/>
    <property type="match status" value="1"/>
</dbReference>
<dbReference type="InterPro" id="IPR006139">
    <property type="entry name" value="D-isomer_2_OHA_DH_cat_dom"/>
</dbReference>
<feature type="domain" description="D-isomer specific 2-hydroxyacid dehydrogenase catalytic" evidence="4">
    <location>
        <begin position="67"/>
        <end position="216"/>
    </location>
</feature>
<accession>A0AAE0KTQ1</accession>
<evidence type="ECO:0000256" key="1">
    <source>
        <dbReference type="ARBA" id="ARBA00005854"/>
    </source>
</evidence>
<dbReference type="Proteomes" id="UP001190700">
    <property type="component" value="Unassembled WGS sequence"/>
</dbReference>
<dbReference type="SUPFAM" id="SSF52283">
    <property type="entry name" value="Formate/glycerate dehydrogenase catalytic domain-like"/>
    <property type="match status" value="1"/>
</dbReference>
<evidence type="ECO:0000256" key="3">
    <source>
        <dbReference type="ARBA" id="ARBA00023027"/>
    </source>
</evidence>
<dbReference type="InterPro" id="IPR050857">
    <property type="entry name" value="D-2-hydroxyacid_DH"/>
</dbReference>
<evidence type="ECO:0000256" key="2">
    <source>
        <dbReference type="ARBA" id="ARBA00023002"/>
    </source>
</evidence>
<comment type="caution">
    <text evidence="5">The sequence shown here is derived from an EMBL/GenBank/DDBJ whole genome shotgun (WGS) entry which is preliminary data.</text>
</comment>
<protein>
    <recommendedName>
        <fullName evidence="4">D-isomer specific 2-hydroxyacid dehydrogenase catalytic domain-containing protein</fullName>
    </recommendedName>
</protein>
<keyword evidence="6" id="KW-1185">Reference proteome</keyword>
<evidence type="ECO:0000313" key="5">
    <source>
        <dbReference type="EMBL" id="KAK3260358.1"/>
    </source>
</evidence>